<reference evidence="2 3" key="1">
    <citation type="submission" date="2021-04" db="EMBL/GenBank/DDBJ databases">
        <title>The complete genome sequence of Neokomagataea sp. TBRC 2177.</title>
        <authorList>
            <person name="Charoenyingcharoen P."/>
            <person name="Yukphan P."/>
        </authorList>
    </citation>
    <scope>NUCLEOTIDE SEQUENCE [LARGE SCALE GENOMIC DNA]</scope>
    <source>
        <strain evidence="2 3">TBRC 2177</strain>
    </source>
</reference>
<evidence type="ECO:0000313" key="2">
    <source>
        <dbReference type="EMBL" id="MBR0559773.1"/>
    </source>
</evidence>
<comment type="caution">
    <text evidence="2">The sequence shown here is derived from an EMBL/GenBank/DDBJ whole genome shotgun (WGS) entry which is preliminary data.</text>
</comment>
<keyword evidence="3" id="KW-1185">Reference proteome</keyword>
<dbReference type="RefSeq" id="WP_211681524.1">
    <property type="nucleotide sequence ID" value="NZ_JAGRQH010000003.1"/>
</dbReference>
<evidence type="ECO:0000313" key="3">
    <source>
        <dbReference type="Proteomes" id="UP000677812"/>
    </source>
</evidence>
<evidence type="ECO:0008006" key="4">
    <source>
        <dbReference type="Google" id="ProtNLM"/>
    </source>
</evidence>
<proteinExistence type="predicted"/>
<feature type="compositionally biased region" description="Pro residues" evidence="1">
    <location>
        <begin position="180"/>
        <end position="197"/>
    </location>
</feature>
<feature type="region of interest" description="Disordered" evidence="1">
    <location>
        <begin position="168"/>
        <end position="211"/>
    </location>
</feature>
<sequence>MVGKVNLSLSEEQFVPRRRVLQIMGAAIATALLSNIAPVHANEALEDQFFQISKKTTGHANLDPIIARRLLSALRTVFPSYDEKISQLAKHITDDDTPEDILTKANTCGQSDTVHNLIAAWYIGTATRHMNAPVIAYYNALMYQPTRDALPVPTYCFAEPGWWAQDPPPLGISVQSPKNISPPAPPPVAVETKPPPTTSLKPHLPTSHGRH</sequence>
<accession>A0ABS5E794</accession>
<dbReference type="Pfam" id="PF12318">
    <property type="entry name" value="FAD-SLDH"/>
    <property type="match status" value="1"/>
</dbReference>
<gene>
    <name evidence="2" type="ORF">KB213_06865</name>
</gene>
<organism evidence="2 3">
    <name type="scientific">Neokomagataea anthophila</name>
    <dbReference type="NCBI Taxonomy" id="2826925"/>
    <lineage>
        <taxon>Bacteria</taxon>
        <taxon>Pseudomonadati</taxon>
        <taxon>Pseudomonadota</taxon>
        <taxon>Alphaproteobacteria</taxon>
        <taxon>Acetobacterales</taxon>
        <taxon>Acetobacteraceae</taxon>
        <taxon>Neokomagataea</taxon>
    </lineage>
</organism>
<dbReference type="EMBL" id="JAGRQH010000003">
    <property type="protein sequence ID" value="MBR0559773.1"/>
    <property type="molecule type" value="Genomic_DNA"/>
</dbReference>
<protein>
    <recommendedName>
        <fullName evidence="4">Sorbitol dehydrogenase</fullName>
    </recommendedName>
</protein>
<name>A0ABS5E794_9PROT</name>
<dbReference type="Proteomes" id="UP000677812">
    <property type="component" value="Unassembled WGS sequence"/>
</dbReference>
<evidence type="ECO:0000256" key="1">
    <source>
        <dbReference type="SAM" id="MobiDB-lite"/>
    </source>
</evidence>
<dbReference type="InterPro" id="IPR024651">
    <property type="entry name" value="FAD-SLDH_ssu"/>
</dbReference>